<dbReference type="InterPro" id="IPR002562">
    <property type="entry name" value="3'-5'_exonuclease_dom"/>
</dbReference>
<dbReference type="RefSeq" id="XP_022090510.1">
    <property type="nucleotide sequence ID" value="XM_022234818.1"/>
</dbReference>
<feature type="compositionally biased region" description="Basic and acidic residues" evidence="1">
    <location>
        <begin position="54"/>
        <end position="67"/>
    </location>
</feature>
<feature type="compositionally biased region" description="Polar residues" evidence="1">
    <location>
        <begin position="82"/>
        <end position="94"/>
    </location>
</feature>
<accession>A0A8B7YDQ7</accession>
<evidence type="ECO:0000313" key="5">
    <source>
        <dbReference type="RefSeq" id="XP_022090510.1"/>
    </source>
</evidence>
<dbReference type="OMA" id="DCLWHLY"/>
<keyword evidence="3" id="KW-1185">Reference proteome</keyword>
<dbReference type="PANTHER" id="PTHR46628">
    <property type="entry name" value="PIRNA BIOGENESIS PROTEIN EXD1"/>
    <property type="match status" value="1"/>
</dbReference>
<evidence type="ECO:0000313" key="4">
    <source>
        <dbReference type="RefSeq" id="XP_022090506.1"/>
    </source>
</evidence>
<dbReference type="Gene3D" id="3.30.420.10">
    <property type="entry name" value="Ribonuclease H-like superfamily/Ribonuclease H"/>
    <property type="match status" value="1"/>
</dbReference>
<dbReference type="Proteomes" id="UP000694845">
    <property type="component" value="Unplaced"/>
</dbReference>
<dbReference type="GO" id="GO:0034587">
    <property type="term" value="P:piRNA processing"/>
    <property type="evidence" value="ECO:0007669"/>
    <property type="project" value="TreeGrafter"/>
</dbReference>
<reference evidence="4 5" key="1">
    <citation type="submission" date="2025-04" db="UniProtKB">
        <authorList>
            <consortium name="RefSeq"/>
        </authorList>
    </citation>
    <scope>IDENTIFICATION</scope>
</reference>
<gene>
    <name evidence="4 5" type="primary">LOC110979208</name>
</gene>
<dbReference type="RefSeq" id="XP_022090506.1">
    <property type="nucleotide sequence ID" value="XM_022234814.1"/>
</dbReference>
<dbReference type="SUPFAM" id="SSF53098">
    <property type="entry name" value="Ribonuclease H-like"/>
    <property type="match status" value="1"/>
</dbReference>
<proteinExistence type="predicted"/>
<feature type="region of interest" description="Disordered" evidence="1">
    <location>
        <begin position="24"/>
        <end position="102"/>
    </location>
</feature>
<name>A0A8B7YDQ7_ACAPL</name>
<evidence type="ECO:0000313" key="3">
    <source>
        <dbReference type="Proteomes" id="UP000694845"/>
    </source>
</evidence>
<dbReference type="GO" id="GO:0008408">
    <property type="term" value="F:3'-5' exonuclease activity"/>
    <property type="evidence" value="ECO:0007669"/>
    <property type="project" value="InterPro"/>
</dbReference>
<evidence type="ECO:0000256" key="1">
    <source>
        <dbReference type="SAM" id="MobiDB-lite"/>
    </source>
</evidence>
<protein>
    <submittedName>
        <fullName evidence="4 5">PiRNA biogenesis protein EXD1-like</fullName>
    </submittedName>
</protein>
<feature type="domain" description="3'-5' exonuclease" evidence="2">
    <location>
        <begin position="104"/>
        <end position="305"/>
    </location>
</feature>
<dbReference type="OrthoDB" id="26838at2759"/>
<sequence>MANTDPKGDIDYVLSDALVFISDEEDQGIQRGVKRSAEDAALVQEDQVKPTPAKRLEIDGEPSKVELDESGPPNQVDKPAEPSQTTVTPKTTEPSPAGHKEKTYTLVDQESEIKQALANLRECSEANSLLAVDCEAEKLGRDGKLSLVAVATERHTYLFDIKTLGAKVFDEGLRHLLQDPNREKLMFDCRSDSDCLWHLYAVKLTNVLDLQLMQIIHQESDKSHPYYGRVMPRDFQRRIKGFKKCLEHYVDDQNFARIKNSGLPLMGKDGVNWMKRPLIKQLLEYAAVDVQGFFPLYCKLKSAVDTPSAKKRLQVGSQRYLDLYQSKSVRIYDKYELNAFLPWRVLPDSVNETFYRQEVTCTGCKRRFPRSDFTKTQLRLGSQKCPVCKKIDKGC</sequence>
<dbReference type="InterPro" id="IPR036397">
    <property type="entry name" value="RNaseH_sf"/>
</dbReference>
<evidence type="ECO:0000259" key="2">
    <source>
        <dbReference type="SMART" id="SM00474"/>
    </source>
</evidence>
<dbReference type="InterPro" id="IPR012337">
    <property type="entry name" value="RNaseH-like_sf"/>
</dbReference>
<dbReference type="AlphaFoldDB" id="A0A8B7YDQ7"/>
<dbReference type="GO" id="GO:1990923">
    <property type="term" value="C:PET complex"/>
    <property type="evidence" value="ECO:0007669"/>
    <property type="project" value="TreeGrafter"/>
</dbReference>
<dbReference type="InterPro" id="IPR052144">
    <property type="entry name" value="piRNA_biogenesis_EXD1"/>
</dbReference>
<dbReference type="PANTHER" id="PTHR46628:SF1">
    <property type="entry name" value="PIRNA BIOGENESIS PROTEIN EXD1"/>
    <property type="match status" value="1"/>
</dbReference>
<organism evidence="3 5">
    <name type="scientific">Acanthaster planci</name>
    <name type="common">Crown-of-thorns starfish</name>
    <dbReference type="NCBI Taxonomy" id="133434"/>
    <lineage>
        <taxon>Eukaryota</taxon>
        <taxon>Metazoa</taxon>
        <taxon>Echinodermata</taxon>
        <taxon>Eleutherozoa</taxon>
        <taxon>Asterozoa</taxon>
        <taxon>Asteroidea</taxon>
        <taxon>Valvatacea</taxon>
        <taxon>Valvatida</taxon>
        <taxon>Acanthasteridae</taxon>
        <taxon>Acanthaster</taxon>
    </lineage>
</organism>
<dbReference type="KEGG" id="aplc:110979208"/>
<dbReference type="GO" id="GO:0003676">
    <property type="term" value="F:nucleic acid binding"/>
    <property type="evidence" value="ECO:0007669"/>
    <property type="project" value="InterPro"/>
</dbReference>
<dbReference type="SMART" id="SM00474">
    <property type="entry name" value="35EXOc"/>
    <property type="match status" value="1"/>
</dbReference>
<dbReference type="GeneID" id="110979208"/>
<dbReference type="Pfam" id="PF01612">
    <property type="entry name" value="DNA_pol_A_exo1"/>
    <property type="match status" value="1"/>
</dbReference>